<evidence type="ECO:0000313" key="2">
    <source>
        <dbReference type="EMBL" id="MFC5428883.1"/>
    </source>
</evidence>
<reference evidence="3" key="1">
    <citation type="journal article" date="2019" name="Int. J. Syst. Evol. Microbiol.">
        <title>The Global Catalogue of Microorganisms (GCM) 10K type strain sequencing project: providing services to taxonomists for standard genome sequencing and annotation.</title>
        <authorList>
            <consortium name="The Broad Institute Genomics Platform"/>
            <consortium name="The Broad Institute Genome Sequencing Center for Infectious Disease"/>
            <person name="Wu L."/>
            <person name="Ma J."/>
        </authorList>
    </citation>
    <scope>NUCLEOTIDE SEQUENCE [LARGE SCALE GENOMIC DNA]</scope>
    <source>
        <strain evidence="3">CCUG 56042</strain>
    </source>
</reference>
<evidence type="ECO:0000259" key="1">
    <source>
        <dbReference type="Pfam" id="PF03756"/>
    </source>
</evidence>
<dbReference type="Pfam" id="PF03756">
    <property type="entry name" value="AfsA"/>
    <property type="match status" value="1"/>
</dbReference>
<organism evidence="2 3">
    <name type="scientific">Paraburkholderia denitrificans</name>
    <dbReference type="NCBI Taxonomy" id="694025"/>
    <lineage>
        <taxon>Bacteria</taxon>
        <taxon>Pseudomonadati</taxon>
        <taxon>Pseudomonadota</taxon>
        <taxon>Betaproteobacteria</taxon>
        <taxon>Burkholderiales</taxon>
        <taxon>Burkholderiaceae</taxon>
        <taxon>Paraburkholderia</taxon>
    </lineage>
</organism>
<accession>A0ABW0J772</accession>
<name>A0ABW0J772_9BURK</name>
<dbReference type="RefSeq" id="WP_377710867.1">
    <property type="nucleotide sequence ID" value="NZ_JBHSMP010000011.1"/>
</dbReference>
<feature type="domain" description="A-factor biosynthesis hotdog" evidence="1">
    <location>
        <begin position="87"/>
        <end position="217"/>
    </location>
</feature>
<dbReference type="EMBL" id="JBHSMP010000011">
    <property type="protein sequence ID" value="MFC5428883.1"/>
    <property type="molecule type" value="Genomic_DNA"/>
</dbReference>
<evidence type="ECO:0000313" key="3">
    <source>
        <dbReference type="Proteomes" id="UP001596103"/>
    </source>
</evidence>
<gene>
    <name evidence="2" type="ORF">ACFPTO_08740</name>
</gene>
<protein>
    <submittedName>
        <fullName evidence="2">AfsA-related hotdog domain-containing protein</fullName>
    </submittedName>
</protein>
<sequence>MNNEVIVLVGDKFENFATLQQGVKTYSMLQLVVQSDQIPEHGIVVGQGVDLQRLRETIRLSGREGFRVEPEGVADCHHDEAHRQLAHKQYGHNVLVTSPERIDEISFGAKLQIHDDCAELADHVTGQHIQGMVFVEAARQLMLCVTEKYVLDEPARLSSYFVLNEMRTTFLAFAFPIETGCIFTLTDYKRKTNGPIKASCVSEFSQAGQVVARVEIDFAAYPKSQLLHKEHELATAALARYRNMQVAERSAAEAA</sequence>
<dbReference type="Proteomes" id="UP001596103">
    <property type="component" value="Unassembled WGS sequence"/>
</dbReference>
<keyword evidence="3" id="KW-1185">Reference proteome</keyword>
<dbReference type="InterPro" id="IPR005509">
    <property type="entry name" value="AfsA_hotdog_dom"/>
</dbReference>
<proteinExistence type="predicted"/>
<comment type="caution">
    <text evidence="2">The sequence shown here is derived from an EMBL/GenBank/DDBJ whole genome shotgun (WGS) entry which is preliminary data.</text>
</comment>